<proteinExistence type="predicted"/>
<evidence type="ECO:0000313" key="2">
    <source>
        <dbReference type="EMBL" id="GHH17390.1"/>
    </source>
</evidence>
<evidence type="ECO:0000313" key="3">
    <source>
        <dbReference type="Proteomes" id="UP000652430"/>
    </source>
</evidence>
<gene>
    <name evidence="2" type="ORF">GCM10008023_21910</name>
</gene>
<dbReference type="PANTHER" id="PTHR36437">
    <property type="entry name" value="GLYOXALASE/BLEOMYCIN RESISTANCE PROTEIN/DIOXYGENASE"/>
    <property type="match status" value="1"/>
</dbReference>
<sequence>MAVAVVSVPVRDPAAALDFYTRVIGLAVLRDEPMGPGMRWIQLQPSDGGATIALVTWFDAMPPGGVQGLMLGVDDVDAEYARIGALGVPLSPVDAQPWGRFTMLKDPDGNGLILTQLTTPEEFRTR</sequence>
<dbReference type="InterPro" id="IPR029068">
    <property type="entry name" value="Glyas_Bleomycin-R_OHBP_Dase"/>
</dbReference>
<dbReference type="EMBL" id="BNAQ01000003">
    <property type="protein sequence ID" value="GHH17390.1"/>
    <property type="molecule type" value="Genomic_DNA"/>
</dbReference>
<feature type="domain" description="VOC" evidence="1">
    <location>
        <begin position="1"/>
        <end position="117"/>
    </location>
</feature>
<organism evidence="2 3">
    <name type="scientific">Sphingomonas glacialis</name>
    <dbReference type="NCBI Taxonomy" id="658225"/>
    <lineage>
        <taxon>Bacteria</taxon>
        <taxon>Pseudomonadati</taxon>
        <taxon>Pseudomonadota</taxon>
        <taxon>Alphaproteobacteria</taxon>
        <taxon>Sphingomonadales</taxon>
        <taxon>Sphingomonadaceae</taxon>
        <taxon>Sphingomonas</taxon>
    </lineage>
</organism>
<dbReference type="Pfam" id="PF00903">
    <property type="entry name" value="Glyoxalase"/>
    <property type="match status" value="1"/>
</dbReference>
<protein>
    <submittedName>
        <fullName evidence="2">Glyoxalase</fullName>
    </submittedName>
</protein>
<dbReference type="InterPro" id="IPR037523">
    <property type="entry name" value="VOC_core"/>
</dbReference>
<dbReference type="Gene3D" id="3.10.180.10">
    <property type="entry name" value="2,3-Dihydroxybiphenyl 1,2-Dioxygenase, domain 1"/>
    <property type="match status" value="1"/>
</dbReference>
<dbReference type="SUPFAM" id="SSF54593">
    <property type="entry name" value="Glyoxalase/Bleomycin resistance protein/Dihydroxybiphenyl dioxygenase"/>
    <property type="match status" value="1"/>
</dbReference>
<dbReference type="PROSITE" id="PS51819">
    <property type="entry name" value="VOC"/>
    <property type="match status" value="1"/>
</dbReference>
<accession>A0ABQ3LJF8</accession>
<keyword evidence="3" id="KW-1185">Reference proteome</keyword>
<comment type="caution">
    <text evidence="2">The sequence shown here is derived from an EMBL/GenBank/DDBJ whole genome shotgun (WGS) entry which is preliminary data.</text>
</comment>
<dbReference type="InterPro" id="IPR004360">
    <property type="entry name" value="Glyas_Fos-R_dOase_dom"/>
</dbReference>
<evidence type="ECO:0000259" key="1">
    <source>
        <dbReference type="PROSITE" id="PS51819"/>
    </source>
</evidence>
<dbReference type="RefSeq" id="WP_189676308.1">
    <property type="nucleotide sequence ID" value="NZ_BNAQ01000003.1"/>
</dbReference>
<dbReference type="PANTHER" id="PTHR36437:SF2">
    <property type="entry name" value="GLYOXALASE_BLEOMYCIN RESISTANCE PROTEIN_DIOXYGENASE"/>
    <property type="match status" value="1"/>
</dbReference>
<reference evidence="3" key="1">
    <citation type="journal article" date="2019" name="Int. J. Syst. Evol. Microbiol.">
        <title>The Global Catalogue of Microorganisms (GCM) 10K type strain sequencing project: providing services to taxonomists for standard genome sequencing and annotation.</title>
        <authorList>
            <consortium name="The Broad Institute Genomics Platform"/>
            <consortium name="The Broad Institute Genome Sequencing Center for Infectious Disease"/>
            <person name="Wu L."/>
            <person name="Ma J."/>
        </authorList>
    </citation>
    <scope>NUCLEOTIDE SEQUENCE [LARGE SCALE GENOMIC DNA]</scope>
    <source>
        <strain evidence="3">CGMCC 1.8957</strain>
    </source>
</reference>
<name>A0ABQ3LJF8_9SPHN</name>
<dbReference type="Proteomes" id="UP000652430">
    <property type="component" value="Unassembled WGS sequence"/>
</dbReference>